<dbReference type="EMBL" id="JAAIJQ010000133">
    <property type="protein sequence ID" value="NEV64995.1"/>
    <property type="molecule type" value="Genomic_DNA"/>
</dbReference>
<sequence length="134" mass="14326">MAQIEFTSAKFLPVLPEDCQVNPGAYGFELAWWLAQTLVKSGVVTSYPVGEDWGWLIEYHEGDAEFMIGCGSQSDPGEGDGGQPVAWSVFVTQVRSLKQRLQGRSAPAIAARLTAAIVAALRAEGIAVDVDALT</sequence>
<reference evidence="1 2" key="1">
    <citation type="submission" date="2020-02" db="EMBL/GenBank/DDBJ databases">
        <title>Genome sequences of Thiorhodococcus mannitoliphagus and Thiorhodococcus minor, purple sulfur photosynthetic bacteria in the gammaproteobacterial family, Chromatiaceae.</title>
        <authorList>
            <person name="Aviles F.A."/>
            <person name="Meyer T.E."/>
            <person name="Kyndt J.A."/>
        </authorList>
    </citation>
    <scope>NUCLEOTIDE SEQUENCE [LARGE SCALE GENOMIC DNA]</scope>
    <source>
        <strain evidence="1 2">DSM 11518</strain>
    </source>
</reference>
<protein>
    <submittedName>
        <fullName evidence="1">Uncharacterized protein</fullName>
    </submittedName>
</protein>
<comment type="caution">
    <text evidence="1">The sequence shown here is derived from an EMBL/GenBank/DDBJ whole genome shotgun (WGS) entry which is preliminary data.</text>
</comment>
<accession>A0A6M0K949</accession>
<keyword evidence="2" id="KW-1185">Reference proteome</keyword>
<gene>
    <name evidence="1" type="ORF">G3446_24570</name>
</gene>
<evidence type="ECO:0000313" key="2">
    <source>
        <dbReference type="Proteomes" id="UP000483379"/>
    </source>
</evidence>
<organism evidence="1 2">
    <name type="scientific">Thiorhodococcus minor</name>
    <dbReference type="NCBI Taxonomy" id="57489"/>
    <lineage>
        <taxon>Bacteria</taxon>
        <taxon>Pseudomonadati</taxon>
        <taxon>Pseudomonadota</taxon>
        <taxon>Gammaproteobacteria</taxon>
        <taxon>Chromatiales</taxon>
        <taxon>Chromatiaceae</taxon>
        <taxon>Thiorhodococcus</taxon>
    </lineage>
</organism>
<dbReference type="RefSeq" id="WP_164456287.1">
    <property type="nucleotide sequence ID" value="NZ_JAAIJQ010000133.1"/>
</dbReference>
<dbReference type="Proteomes" id="UP000483379">
    <property type="component" value="Unassembled WGS sequence"/>
</dbReference>
<proteinExistence type="predicted"/>
<evidence type="ECO:0000313" key="1">
    <source>
        <dbReference type="EMBL" id="NEV64995.1"/>
    </source>
</evidence>
<dbReference type="AlphaFoldDB" id="A0A6M0K949"/>
<name>A0A6M0K949_9GAMM</name>